<name>A0A5B0W8W1_RHITR</name>
<proteinExistence type="predicted"/>
<keyword evidence="1" id="KW-0472">Membrane</keyword>
<organism evidence="2 3">
    <name type="scientific">Rhizobium tropici</name>
    <dbReference type="NCBI Taxonomy" id="398"/>
    <lineage>
        <taxon>Bacteria</taxon>
        <taxon>Pseudomonadati</taxon>
        <taxon>Pseudomonadota</taxon>
        <taxon>Alphaproteobacteria</taxon>
        <taxon>Hyphomicrobiales</taxon>
        <taxon>Rhizobiaceae</taxon>
        <taxon>Rhizobium/Agrobacterium group</taxon>
        <taxon>Rhizobium</taxon>
    </lineage>
</organism>
<gene>
    <name evidence="2" type="ORF">FP026_12085</name>
</gene>
<dbReference type="OrthoDB" id="8401436at2"/>
<dbReference type="AlphaFoldDB" id="A0A5B0W8W1"/>
<dbReference type="RefSeq" id="WP_149634846.1">
    <property type="nucleotide sequence ID" value="NZ_VNIP01000006.1"/>
</dbReference>
<accession>A0A5B0W8W1</accession>
<evidence type="ECO:0000256" key="1">
    <source>
        <dbReference type="SAM" id="Phobius"/>
    </source>
</evidence>
<dbReference type="EMBL" id="VNIP01000006">
    <property type="protein sequence ID" value="KAA1182795.1"/>
    <property type="molecule type" value="Genomic_DNA"/>
</dbReference>
<comment type="caution">
    <text evidence="2">The sequence shown here is derived from an EMBL/GenBank/DDBJ whole genome shotgun (WGS) entry which is preliminary data.</text>
</comment>
<sequence>MSELLQGFLACVGAAFFFGTMLVAVKSIISRSSCSYGENEDCGAPEGDQIHFRVAEDENTRAEKSARLVEMG</sequence>
<dbReference type="Proteomes" id="UP000323608">
    <property type="component" value="Unassembled WGS sequence"/>
</dbReference>
<protein>
    <submittedName>
        <fullName evidence="2">Uncharacterized protein</fullName>
    </submittedName>
</protein>
<reference evidence="2 3" key="1">
    <citation type="submission" date="2019-07" db="EMBL/GenBank/DDBJ databases">
        <title>The Draft Genome Sequence of Rhizobium tropici SARCC-755 Associated with Superior Nodulation on Pigeonpea (Cajanus cajan (L.) Millsp.).</title>
        <authorList>
            <person name="Bopape F.L."/>
            <person name="Hassen A.I."/>
            <person name="Swanevelder Z.H."/>
            <person name="Gwata E.T."/>
        </authorList>
    </citation>
    <scope>NUCLEOTIDE SEQUENCE [LARGE SCALE GENOMIC DNA]</scope>
    <source>
        <strain evidence="2 3">SARCC-755</strain>
    </source>
</reference>
<evidence type="ECO:0000313" key="3">
    <source>
        <dbReference type="Proteomes" id="UP000323608"/>
    </source>
</evidence>
<evidence type="ECO:0000313" key="2">
    <source>
        <dbReference type="EMBL" id="KAA1182795.1"/>
    </source>
</evidence>
<keyword evidence="1" id="KW-0812">Transmembrane</keyword>
<feature type="transmembrane region" description="Helical" evidence="1">
    <location>
        <begin position="6"/>
        <end position="25"/>
    </location>
</feature>
<keyword evidence="1" id="KW-1133">Transmembrane helix</keyword>